<feature type="signal peptide" evidence="1">
    <location>
        <begin position="1"/>
        <end position="21"/>
    </location>
</feature>
<evidence type="ECO:0000313" key="3">
    <source>
        <dbReference type="EMBL" id="KAK7419606.1"/>
    </source>
</evidence>
<comment type="caution">
    <text evidence="3">The sequence shown here is derived from an EMBL/GenBank/DDBJ whole genome shotgun (WGS) entry which is preliminary data.</text>
</comment>
<dbReference type="SUPFAM" id="SSF53474">
    <property type="entry name" value="alpha/beta-Hydrolases"/>
    <property type="match status" value="1"/>
</dbReference>
<organism evidence="3 4">
    <name type="scientific">Neonectria punicea</name>
    <dbReference type="NCBI Taxonomy" id="979145"/>
    <lineage>
        <taxon>Eukaryota</taxon>
        <taxon>Fungi</taxon>
        <taxon>Dikarya</taxon>
        <taxon>Ascomycota</taxon>
        <taxon>Pezizomycotina</taxon>
        <taxon>Sordariomycetes</taxon>
        <taxon>Hypocreomycetidae</taxon>
        <taxon>Hypocreales</taxon>
        <taxon>Nectriaceae</taxon>
        <taxon>Neonectria</taxon>
    </lineage>
</organism>
<dbReference type="InterPro" id="IPR029058">
    <property type="entry name" value="AB_hydrolase_fold"/>
</dbReference>
<dbReference type="Pfam" id="PF12697">
    <property type="entry name" value="Abhydrolase_6"/>
    <property type="match status" value="1"/>
</dbReference>
<accession>A0ABR1HEU6</accession>
<keyword evidence="1" id="KW-0732">Signal</keyword>
<sequence length="393" mass="43129">MMTNLRNVLSIGVLLLAPVSAAPASKPTKRCIQLDVPVEVSATNYQYKTSRIDSNIDATGWLWDMYTWSHPTGEAIITDTIEVHEEFTIRAQLCVPPRSNKSSILQIASHGLAFDKRYWDVSSNPEQHNYVDAALGKGYSILTYDRIGTGGSTKPDAYTIVQSLTEVEVLKELTKLARSGKLIESSRINSDKNIRSYKPSKIVHVGHSFGSVLTIGMLSSYGELSDGAILTGFILGSHLGDTKTPEFGYEFAPANDARRFGDRPSGYMVQATESNVQRIFLQKGTFEPEMLRYTESIKNTVTVGEILSGGLPLAHPAKTYRGPVQFFIGEYDVPICGGDCNNTYDLDTLRDFFPAASNVSAYLQPSTGHGLTLSANATAGYEVMFSYLEAHHL</sequence>
<keyword evidence="4" id="KW-1185">Reference proteome</keyword>
<dbReference type="Gene3D" id="3.40.50.1820">
    <property type="entry name" value="alpha/beta hydrolase"/>
    <property type="match status" value="1"/>
</dbReference>
<reference evidence="3 4" key="1">
    <citation type="journal article" date="2025" name="Microbiol. Resour. Announc.">
        <title>Draft genome sequences for Neonectria magnoliae and Neonectria punicea, canker pathogens of Liriodendron tulipifera and Acer saccharum in West Virginia.</title>
        <authorList>
            <person name="Petronek H.M."/>
            <person name="Kasson M.T."/>
            <person name="Metheny A.M."/>
            <person name="Stauder C.M."/>
            <person name="Lovett B."/>
            <person name="Lynch S.C."/>
            <person name="Garnas J.R."/>
            <person name="Kasson L.R."/>
            <person name="Stajich J.E."/>
        </authorList>
    </citation>
    <scope>NUCLEOTIDE SEQUENCE [LARGE SCALE GENOMIC DNA]</scope>
    <source>
        <strain evidence="3 4">NRRL 64653</strain>
    </source>
</reference>
<name>A0ABR1HEU6_9HYPO</name>
<feature type="chain" id="PRO_5045830200" description="AB hydrolase-1 domain-containing protein" evidence="1">
    <location>
        <begin position="22"/>
        <end position="393"/>
    </location>
</feature>
<dbReference type="InterPro" id="IPR000073">
    <property type="entry name" value="AB_hydrolase_1"/>
</dbReference>
<feature type="domain" description="AB hydrolase-1" evidence="2">
    <location>
        <begin position="110"/>
        <end position="373"/>
    </location>
</feature>
<proteinExistence type="predicted"/>
<evidence type="ECO:0000313" key="4">
    <source>
        <dbReference type="Proteomes" id="UP001498476"/>
    </source>
</evidence>
<dbReference type="EMBL" id="JAZAVJ010000036">
    <property type="protein sequence ID" value="KAK7419606.1"/>
    <property type="molecule type" value="Genomic_DNA"/>
</dbReference>
<evidence type="ECO:0000259" key="2">
    <source>
        <dbReference type="Pfam" id="PF12697"/>
    </source>
</evidence>
<gene>
    <name evidence="3" type="ORF">QQX98_003197</name>
</gene>
<evidence type="ECO:0000256" key="1">
    <source>
        <dbReference type="SAM" id="SignalP"/>
    </source>
</evidence>
<protein>
    <recommendedName>
        <fullName evidence="2">AB hydrolase-1 domain-containing protein</fullName>
    </recommendedName>
</protein>
<dbReference type="Proteomes" id="UP001498476">
    <property type="component" value="Unassembled WGS sequence"/>
</dbReference>